<name>A0A1Y1XG97_9FUNG</name>
<dbReference type="Gene3D" id="1.50.10.100">
    <property type="entry name" value="Chondroitin AC/alginate lyase"/>
    <property type="match status" value="1"/>
</dbReference>
<feature type="domain" description="Alginate lyase" evidence="3">
    <location>
        <begin position="60"/>
        <end position="323"/>
    </location>
</feature>
<dbReference type="InParanoid" id="A0A1Y1XG97"/>
<protein>
    <submittedName>
        <fullName evidence="4">Chondroitin AC/alginate lyase</fullName>
    </submittedName>
</protein>
<gene>
    <name evidence="4" type="ORF">K493DRAFT_320060</name>
</gene>
<evidence type="ECO:0000313" key="4">
    <source>
        <dbReference type="EMBL" id="ORX84781.1"/>
    </source>
</evidence>
<keyword evidence="2 4" id="KW-0456">Lyase</keyword>
<dbReference type="AlphaFoldDB" id="A0A1Y1XG97"/>
<dbReference type="EMBL" id="MCFE01000602">
    <property type="protein sequence ID" value="ORX84781.1"/>
    <property type="molecule type" value="Genomic_DNA"/>
</dbReference>
<dbReference type="InterPro" id="IPR008397">
    <property type="entry name" value="Alginate_lyase_dom"/>
</dbReference>
<accession>A0A1Y1XG97</accession>
<proteinExistence type="predicted"/>
<evidence type="ECO:0000256" key="1">
    <source>
        <dbReference type="ARBA" id="ARBA00022729"/>
    </source>
</evidence>
<evidence type="ECO:0000256" key="2">
    <source>
        <dbReference type="ARBA" id="ARBA00023239"/>
    </source>
</evidence>
<dbReference type="Proteomes" id="UP000193498">
    <property type="component" value="Unassembled WGS sequence"/>
</dbReference>
<comment type="caution">
    <text evidence="4">The sequence shown here is derived from an EMBL/GenBank/DDBJ whole genome shotgun (WGS) entry which is preliminary data.</text>
</comment>
<evidence type="ECO:0000313" key="5">
    <source>
        <dbReference type="Proteomes" id="UP000193498"/>
    </source>
</evidence>
<evidence type="ECO:0000259" key="3">
    <source>
        <dbReference type="Pfam" id="PF05426"/>
    </source>
</evidence>
<dbReference type="InterPro" id="IPR008929">
    <property type="entry name" value="Chondroitin_lyas"/>
</dbReference>
<dbReference type="Pfam" id="PF05426">
    <property type="entry name" value="Alginate_lyase"/>
    <property type="match status" value="1"/>
</dbReference>
<dbReference type="STRING" id="1314790.A0A1Y1XG97"/>
<dbReference type="OrthoDB" id="63533at2759"/>
<organism evidence="4 5">
    <name type="scientific">Basidiobolus meristosporus CBS 931.73</name>
    <dbReference type="NCBI Taxonomy" id="1314790"/>
    <lineage>
        <taxon>Eukaryota</taxon>
        <taxon>Fungi</taxon>
        <taxon>Fungi incertae sedis</taxon>
        <taxon>Zoopagomycota</taxon>
        <taxon>Entomophthoromycotina</taxon>
        <taxon>Basidiobolomycetes</taxon>
        <taxon>Basidiobolales</taxon>
        <taxon>Basidiobolaceae</taxon>
        <taxon>Basidiobolus</taxon>
    </lineage>
</organism>
<sequence length="385" mass="44324">MCDAKKASFEPYTRYMDPNVVEMLAKRQRHLVPNDYITRIKKAANNCLKNGPFSVTYTDRIPPSGDVHDFMTQAPYWWPDSNAENPATAPYIRIDGKMNPECTELPNQKQLENMALCVSTLSLAYCYVEDSRYLKHAWDLLRVWFLDPQTRMNPNVNYGQIRPNCSEGGTFTGMMGTRGLVLVANSVLLIKTAEYEADMVQLKQWFTEYVNWISESELALRAKRARNNHGTFYYIQLVSCLYFLERYQEALDHLKEFFQQTMKRQINQEGDQPHESARATPMTYLVGNLEGLIYLAQIGDSLGFDGWGFHNQGIKRAADFILEKRCCWKYEPRLGMIVRTMIHKYGDQDGKYSQFLEGEDLGSANNLRAAGMSCLWTLPQSVRPA</sequence>
<dbReference type="GO" id="GO:0042597">
    <property type="term" value="C:periplasmic space"/>
    <property type="evidence" value="ECO:0007669"/>
    <property type="project" value="InterPro"/>
</dbReference>
<reference evidence="4 5" key="1">
    <citation type="submission" date="2016-07" db="EMBL/GenBank/DDBJ databases">
        <title>Pervasive Adenine N6-methylation of Active Genes in Fungi.</title>
        <authorList>
            <consortium name="DOE Joint Genome Institute"/>
            <person name="Mondo S.J."/>
            <person name="Dannebaum R.O."/>
            <person name="Kuo R.C."/>
            <person name="Labutti K."/>
            <person name="Haridas S."/>
            <person name="Kuo A."/>
            <person name="Salamov A."/>
            <person name="Ahrendt S.R."/>
            <person name="Lipzen A."/>
            <person name="Sullivan W."/>
            <person name="Andreopoulos W.B."/>
            <person name="Clum A."/>
            <person name="Lindquist E."/>
            <person name="Daum C."/>
            <person name="Ramamoorthy G.K."/>
            <person name="Gryganskyi A."/>
            <person name="Culley D."/>
            <person name="Magnuson J.K."/>
            <person name="James T.Y."/>
            <person name="O'Malley M.A."/>
            <person name="Stajich J.E."/>
            <person name="Spatafora J.W."/>
            <person name="Visel A."/>
            <person name="Grigoriev I.V."/>
        </authorList>
    </citation>
    <scope>NUCLEOTIDE SEQUENCE [LARGE SCALE GENOMIC DNA]</scope>
    <source>
        <strain evidence="4 5">CBS 931.73</strain>
    </source>
</reference>
<dbReference type="GO" id="GO:0016829">
    <property type="term" value="F:lyase activity"/>
    <property type="evidence" value="ECO:0007669"/>
    <property type="project" value="UniProtKB-KW"/>
</dbReference>
<keyword evidence="1" id="KW-0732">Signal</keyword>
<keyword evidence="5" id="KW-1185">Reference proteome</keyword>
<dbReference type="SUPFAM" id="SSF48230">
    <property type="entry name" value="Chondroitin AC/alginate lyase"/>
    <property type="match status" value="1"/>
</dbReference>